<feature type="binding site" evidence="1">
    <location>
        <position position="189"/>
    </location>
    <ligand>
        <name>[4Fe-4S] cluster</name>
        <dbReference type="ChEBI" id="CHEBI:49883"/>
    </ligand>
</feature>
<dbReference type="EMBL" id="JAAEDM010000022">
    <property type="protein sequence ID" value="MBR0671593.1"/>
    <property type="molecule type" value="Genomic_DNA"/>
</dbReference>
<proteinExistence type="inferred from homology"/>
<comment type="subunit">
    <text evidence="1">Forms a heterodimer with UbiU.</text>
</comment>
<dbReference type="PANTHER" id="PTHR30217">
    <property type="entry name" value="PEPTIDASE U32 FAMILY"/>
    <property type="match status" value="1"/>
</dbReference>
<accession>A0A9X9WWR4</accession>
<keyword evidence="3" id="KW-1185">Reference proteome</keyword>
<dbReference type="NCBIfam" id="NF011991">
    <property type="entry name" value="PRK15447.1"/>
    <property type="match status" value="1"/>
</dbReference>
<comment type="similarity">
    <text evidence="1">Belongs to the peptidase U32 family. UbiV subfamily.</text>
</comment>
<dbReference type="Pfam" id="PF01136">
    <property type="entry name" value="Peptidase_U32"/>
    <property type="match status" value="1"/>
</dbReference>
<dbReference type="PANTHER" id="PTHR30217:SF11">
    <property type="entry name" value="UBIQUINONE BIOSYNTHESIS PROTEIN UBIV"/>
    <property type="match status" value="1"/>
</dbReference>
<feature type="binding site" evidence="1">
    <location>
        <position position="185"/>
    </location>
    <ligand>
        <name>[4Fe-4S] cluster</name>
        <dbReference type="ChEBI" id="CHEBI:49883"/>
    </ligand>
</feature>
<reference evidence="2" key="1">
    <citation type="submission" date="2020-01" db="EMBL/GenBank/DDBJ databases">
        <authorList>
            <person name="Rat A."/>
        </authorList>
    </citation>
    <scope>NUCLEOTIDE SEQUENCE</scope>
    <source>
        <strain evidence="2">LMG 31231</strain>
    </source>
</reference>
<dbReference type="InterPro" id="IPR001539">
    <property type="entry name" value="Peptidase_U32"/>
</dbReference>
<dbReference type="Proteomes" id="UP001138751">
    <property type="component" value="Unassembled WGS sequence"/>
</dbReference>
<organism evidence="2 3">
    <name type="scientific">Neoroseomonas soli</name>
    <dbReference type="NCBI Taxonomy" id="1081025"/>
    <lineage>
        <taxon>Bacteria</taxon>
        <taxon>Pseudomonadati</taxon>
        <taxon>Pseudomonadota</taxon>
        <taxon>Alphaproteobacteria</taxon>
        <taxon>Acetobacterales</taxon>
        <taxon>Acetobacteraceae</taxon>
        <taxon>Neoroseomonas</taxon>
    </lineage>
</organism>
<evidence type="ECO:0000256" key="1">
    <source>
        <dbReference type="HAMAP-Rule" id="MF_02233"/>
    </source>
</evidence>
<keyword evidence="1" id="KW-0004">4Fe-4S</keyword>
<reference evidence="2" key="2">
    <citation type="journal article" date="2021" name="Syst. Appl. Microbiol.">
        <title>Roseomonas hellenica sp. nov., isolated from roots of wild-growing Alkanna tinctoria.</title>
        <authorList>
            <person name="Rat A."/>
            <person name="Naranjo H.D."/>
            <person name="Lebbe L."/>
            <person name="Cnockaert M."/>
            <person name="Krigas N."/>
            <person name="Grigoriadou K."/>
            <person name="Maloupa E."/>
            <person name="Willems A."/>
        </authorList>
    </citation>
    <scope>NUCLEOTIDE SEQUENCE</scope>
    <source>
        <strain evidence="2">LMG 31231</strain>
    </source>
</reference>
<dbReference type="AlphaFoldDB" id="A0A9X9WWR4"/>
<comment type="function">
    <text evidence="1">Required for O(2)-independent ubiquinone (coenzyme Q) biosynthesis. Together with UbiU, is essential for the C6-hydroxylation reaction in the oxygen-independent ubiquinone biosynthesis pathway.</text>
</comment>
<dbReference type="GO" id="GO:0046872">
    <property type="term" value="F:metal ion binding"/>
    <property type="evidence" value="ECO:0007669"/>
    <property type="project" value="UniProtKB-KW"/>
</dbReference>
<evidence type="ECO:0000313" key="2">
    <source>
        <dbReference type="EMBL" id="MBR0671593.1"/>
    </source>
</evidence>
<dbReference type="InterPro" id="IPR043693">
    <property type="entry name" value="UbiV"/>
</dbReference>
<sequence>MRLTLGPVLFNWAPEAWRDFHFRIADEAPVDRVIIGEVVCSKRSPFFADHLPEVAERLAAAGKEVVFASLALVTLERERRAIAELAADDAILMEANDVSTLRVLAGRPHLIGPFVNVYNEATAQWLAARGARAICLPPELPGTSIAAIAASGGVPLEVFAFGRVPLAISARCYHARVHGLHKDNCRFVCDQDPDGMGVETLDHEPFLAVNGLQTLSHRCASLIGDIPALRGMGVASLRLSPQHCDMVAVAQVFRDVADGRMEVAAGRAALAGLFPLAPFSNGFLHGRAGVAQVGTA</sequence>
<name>A0A9X9WWR4_9PROT</name>
<comment type="caution">
    <text evidence="2">The sequence shown here is derived from an EMBL/GenBank/DDBJ whole genome shotgun (WGS) entry which is preliminary data.</text>
</comment>
<dbReference type="GO" id="GO:0051539">
    <property type="term" value="F:4 iron, 4 sulfur cluster binding"/>
    <property type="evidence" value="ECO:0007669"/>
    <property type="project" value="UniProtKB-UniRule"/>
</dbReference>
<protein>
    <recommendedName>
        <fullName evidence="1">Ubiquinone biosynthesis protein UbiV</fullName>
    </recommendedName>
</protein>
<comment type="cofactor">
    <cofactor evidence="1">
        <name>[4Fe-4S] cluster</name>
        <dbReference type="ChEBI" id="CHEBI:49883"/>
    </cofactor>
</comment>
<keyword evidence="1" id="KW-0479">Metal-binding</keyword>
<dbReference type="RefSeq" id="WP_246514094.1">
    <property type="nucleotide sequence ID" value="NZ_JAAEDM010000022.1"/>
</dbReference>
<feature type="binding site" evidence="1">
    <location>
        <position position="172"/>
    </location>
    <ligand>
        <name>[4Fe-4S] cluster</name>
        <dbReference type="ChEBI" id="CHEBI:49883"/>
    </ligand>
</feature>
<feature type="binding site" evidence="1">
    <location>
        <position position="40"/>
    </location>
    <ligand>
        <name>[4Fe-4S] cluster</name>
        <dbReference type="ChEBI" id="CHEBI:49883"/>
    </ligand>
</feature>
<comment type="pathway">
    <text evidence="1">Cofactor biosynthesis; ubiquinone biosynthesis.</text>
</comment>
<gene>
    <name evidence="1" type="primary">ubiV</name>
    <name evidence="2" type="ORF">GXW76_10455</name>
</gene>
<dbReference type="GO" id="GO:0006744">
    <property type="term" value="P:ubiquinone biosynthetic process"/>
    <property type="evidence" value="ECO:0007669"/>
    <property type="project" value="UniProtKB-UniRule"/>
</dbReference>
<keyword evidence="1" id="KW-0831">Ubiquinone biosynthesis</keyword>
<keyword evidence="1" id="KW-0408">Iron</keyword>
<dbReference type="HAMAP" id="MF_02233">
    <property type="entry name" value="UbiV"/>
    <property type="match status" value="1"/>
</dbReference>
<evidence type="ECO:0000313" key="3">
    <source>
        <dbReference type="Proteomes" id="UP001138751"/>
    </source>
</evidence>
<dbReference type="InterPro" id="IPR051454">
    <property type="entry name" value="RNA/ubiquinone_mod_enzymes"/>
</dbReference>
<keyword evidence="1" id="KW-0411">Iron-sulfur</keyword>